<keyword evidence="3" id="KW-1185">Reference proteome</keyword>
<dbReference type="RefSeq" id="WP_310283385.1">
    <property type="nucleotide sequence ID" value="NZ_JAVDWQ010000017.1"/>
</dbReference>
<reference evidence="2 3" key="1">
    <citation type="submission" date="2023-07" db="EMBL/GenBank/DDBJ databases">
        <title>Sorghum-associated microbial communities from plants grown in Nebraska, USA.</title>
        <authorList>
            <person name="Schachtman D."/>
        </authorList>
    </citation>
    <scope>NUCLEOTIDE SEQUENCE [LARGE SCALE GENOMIC DNA]</scope>
    <source>
        <strain evidence="2 3">4129</strain>
    </source>
</reference>
<evidence type="ECO:0000259" key="1">
    <source>
        <dbReference type="Pfam" id="PF13628"/>
    </source>
</evidence>
<accession>A0ABU1YCI8</accession>
<dbReference type="InterPro" id="IPR025419">
    <property type="entry name" value="DUF4142"/>
</dbReference>
<dbReference type="EMBL" id="JAVDWQ010000017">
    <property type="protein sequence ID" value="MDR7211954.1"/>
    <property type="molecule type" value="Genomic_DNA"/>
</dbReference>
<dbReference type="Pfam" id="PF13628">
    <property type="entry name" value="DUF4142"/>
    <property type="match status" value="1"/>
</dbReference>
<feature type="domain" description="DUF4142" evidence="1">
    <location>
        <begin position="56"/>
        <end position="183"/>
    </location>
</feature>
<proteinExistence type="predicted"/>
<dbReference type="Proteomes" id="UP001269081">
    <property type="component" value="Unassembled WGS sequence"/>
</dbReference>
<evidence type="ECO:0000313" key="3">
    <source>
        <dbReference type="Proteomes" id="UP001269081"/>
    </source>
</evidence>
<gene>
    <name evidence="2" type="ORF">J2W48_003911</name>
</gene>
<protein>
    <submittedName>
        <fullName evidence="2">Outer membrane protein</fullName>
    </submittedName>
</protein>
<comment type="caution">
    <text evidence="2">The sequence shown here is derived from an EMBL/GenBank/DDBJ whole genome shotgun (WGS) entry which is preliminary data.</text>
</comment>
<name>A0ABU1YCI8_9FLAO</name>
<evidence type="ECO:0000313" key="2">
    <source>
        <dbReference type="EMBL" id="MDR7211954.1"/>
    </source>
</evidence>
<organism evidence="2 3">
    <name type="scientific">Flavobacterium piscis</name>
    <dbReference type="NCBI Taxonomy" id="1114874"/>
    <lineage>
        <taxon>Bacteria</taxon>
        <taxon>Pseudomonadati</taxon>
        <taxon>Bacteroidota</taxon>
        <taxon>Flavobacteriia</taxon>
        <taxon>Flavobacteriales</taxon>
        <taxon>Flavobacteriaceae</taxon>
        <taxon>Flavobacterium</taxon>
    </lineage>
</organism>
<sequence>MPLSNTSFLKTGFIVIILGSFLSCKKNEPIEKTTTKKDVLTKNSKEEKEAYFFIAASNVTKSIIAKSQLAQHKSLKNSVREISTIIENNQNLLLQEINKEALKKLIITTEVSSTVANDDLYNLIDTVNVKFDKAYISSIVKSLSEQIKLFESIAKETQDASILKLVLYYLPKQYELLREAKKIQTNL</sequence>